<dbReference type="Pfam" id="PF13614">
    <property type="entry name" value="AAA_31"/>
    <property type="match status" value="1"/>
</dbReference>
<sequence length="791" mass="90834">MNDTSQKQNKDQYLDLKKVVSIVLKKWYFYVIAIVDFILIAFVLGKIIAPTYEVSSSIYIKENSSLQSQKATEFLQSFQLFDQNRAFQNEMLILKSTPLITETVEQLNLEVEYYQTSNLIEKEIYHAAPFVVLYDSSHVQAINVSFCIEFLADGKFYIEAEEDEVTTIDYSSGQIKKSIGNLAVEGSYFQSDLVMDDLFSFRVFLKDASQLQDIVGNRYCFVFKDKNSVVKGIKDNLKVAPENPEVSIVEIRLKDHSKEKAIDFVTTLTDIYLKKNLNRKNHLAQNTIAYINSQLEEISDSLTVAEHRLESFRSGNQVIDISSKATRIFERLHQLELEKSTTDRQYQYYQYLDEFFEENDDLSDLVVPSSMGITDQTLNDLMRDLIILVNQRSELIGKKQEKSPYLRNIEIQIESLKKPIIENIEFSLRTLDRTMNDLNSKINETKRSLEALPRTERQLVGFERKFQLNDAIYTFLLQRRAEAQIAKASNLPEHEIVEPAQLIRQVFPNPQINYSLAVLLGILVPSMLIMLLRFFDDRIKGEQALDEFSDLPFLGSVLKNTDKEEVVVAKNPNTAIAETFRTIRTNLFFFIKRETHKTVLVTSSVAGEGKSFVSLNLALSLASMGKKVVLVGYDLRKSKQYANLVDDHKVGLASYYVGSKVLSDIIQTTQYKGLEVITPGVIPPNPLELIAGETTKDIFRSLKKQYEYIVVDSSPIGVVSDAYFLMQYSDINVFVVRENFSKKTIVESVFADMQQKEVKNIGVLLNASRLEDRKYRYEYYNKYNSEESDLK</sequence>
<keyword evidence="11" id="KW-0067">ATP-binding</keyword>
<dbReference type="Pfam" id="PF02706">
    <property type="entry name" value="Wzz"/>
    <property type="match status" value="1"/>
</dbReference>
<keyword evidence="9" id="KW-0547">Nucleotide-binding</keyword>
<keyword evidence="10" id="KW-0418">Kinase</keyword>
<keyword evidence="6" id="KW-0997">Cell inner membrane</keyword>
<evidence type="ECO:0000256" key="10">
    <source>
        <dbReference type="ARBA" id="ARBA00022777"/>
    </source>
</evidence>
<feature type="domain" description="AAA" evidence="18">
    <location>
        <begin position="599"/>
        <end position="717"/>
    </location>
</feature>
<dbReference type="Proteomes" id="UP000708576">
    <property type="component" value="Unassembled WGS sequence"/>
</dbReference>
<accession>A0ABS5JW33</accession>
<dbReference type="EMBL" id="JAGUCO010000008">
    <property type="protein sequence ID" value="MBS2099111.1"/>
    <property type="molecule type" value="Genomic_DNA"/>
</dbReference>
<dbReference type="InterPro" id="IPR025669">
    <property type="entry name" value="AAA_dom"/>
</dbReference>
<evidence type="ECO:0000313" key="21">
    <source>
        <dbReference type="Proteomes" id="UP000708576"/>
    </source>
</evidence>
<evidence type="ECO:0000259" key="19">
    <source>
        <dbReference type="Pfam" id="PF13807"/>
    </source>
</evidence>
<evidence type="ECO:0000256" key="11">
    <source>
        <dbReference type="ARBA" id="ARBA00022840"/>
    </source>
</evidence>
<dbReference type="GO" id="GO:0004715">
    <property type="term" value="F:non-membrane spanning protein tyrosine kinase activity"/>
    <property type="evidence" value="ECO:0007669"/>
    <property type="project" value="UniProtKB-EC"/>
</dbReference>
<evidence type="ECO:0000256" key="16">
    <source>
        <dbReference type="SAM" id="Phobius"/>
    </source>
</evidence>
<evidence type="ECO:0000256" key="9">
    <source>
        <dbReference type="ARBA" id="ARBA00022741"/>
    </source>
</evidence>
<keyword evidence="13 16" id="KW-0472">Membrane</keyword>
<proteinExistence type="inferred from homology"/>
<dbReference type="InterPro" id="IPR032807">
    <property type="entry name" value="GNVR"/>
</dbReference>
<protein>
    <recommendedName>
        <fullName evidence="4">non-specific protein-tyrosine kinase</fullName>
        <ecNumber evidence="4">2.7.10.2</ecNumber>
    </recommendedName>
</protein>
<evidence type="ECO:0000259" key="17">
    <source>
        <dbReference type="Pfam" id="PF02706"/>
    </source>
</evidence>
<evidence type="ECO:0000256" key="2">
    <source>
        <dbReference type="ARBA" id="ARBA00007316"/>
    </source>
</evidence>
<dbReference type="SUPFAM" id="SSF52540">
    <property type="entry name" value="P-loop containing nucleoside triphosphate hydrolases"/>
    <property type="match status" value="1"/>
</dbReference>
<evidence type="ECO:0000256" key="12">
    <source>
        <dbReference type="ARBA" id="ARBA00022989"/>
    </source>
</evidence>
<organism evidence="20 21">
    <name type="scientific">Carboxylicivirga linearis</name>
    <dbReference type="NCBI Taxonomy" id="1628157"/>
    <lineage>
        <taxon>Bacteria</taxon>
        <taxon>Pseudomonadati</taxon>
        <taxon>Bacteroidota</taxon>
        <taxon>Bacteroidia</taxon>
        <taxon>Marinilabiliales</taxon>
        <taxon>Marinilabiliaceae</taxon>
        <taxon>Carboxylicivirga</taxon>
    </lineage>
</organism>
<evidence type="ECO:0000256" key="5">
    <source>
        <dbReference type="ARBA" id="ARBA00022475"/>
    </source>
</evidence>
<dbReference type="InterPro" id="IPR027417">
    <property type="entry name" value="P-loop_NTPase"/>
</dbReference>
<reference evidence="20 21" key="1">
    <citation type="journal article" date="2015" name="Int. J. Syst. Evol. Microbiol.">
        <title>Carboxylicivirga linearis sp. nov., isolated from a sea cucumber culture pond.</title>
        <authorList>
            <person name="Wang F.Q."/>
            <person name="Zhou Y.X."/>
            <person name="Lin X.Z."/>
            <person name="Chen G.J."/>
            <person name="Du Z.J."/>
        </authorList>
    </citation>
    <scope>NUCLEOTIDE SEQUENCE [LARGE SCALE GENOMIC DNA]</scope>
    <source>
        <strain evidence="20 21">FB218</strain>
    </source>
</reference>
<evidence type="ECO:0000256" key="13">
    <source>
        <dbReference type="ARBA" id="ARBA00023136"/>
    </source>
</evidence>
<comment type="similarity">
    <text evidence="3">Belongs to the etk/wzc family.</text>
</comment>
<comment type="similarity">
    <text evidence="2">Belongs to the CpsD/CapB family.</text>
</comment>
<dbReference type="RefSeq" id="WP_212216354.1">
    <property type="nucleotide sequence ID" value="NZ_JAGUCO010000008.1"/>
</dbReference>
<evidence type="ECO:0000256" key="3">
    <source>
        <dbReference type="ARBA" id="ARBA00008883"/>
    </source>
</evidence>
<dbReference type="CDD" id="cd05387">
    <property type="entry name" value="BY-kinase"/>
    <property type="match status" value="1"/>
</dbReference>
<dbReference type="InterPro" id="IPR005702">
    <property type="entry name" value="Wzc-like_C"/>
</dbReference>
<evidence type="ECO:0000313" key="20">
    <source>
        <dbReference type="EMBL" id="MBS2099111.1"/>
    </source>
</evidence>
<comment type="caution">
    <text evidence="20">The sequence shown here is derived from an EMBL/GenBank/DDBJ whole genome shotgun (WGS) entry which is preliminary data.</text>
</comment>
<dbReference type="PANTHER" id="PTHR32309">
    <property type="entry name" value="TYROSINE-PROTEIN KINASE"/>
    <property type="match status" value="1"/>
</dbReference>
<evidence type="ECO:0000256" key="8">
    <source>
        <dbReference type="ARBA" id="ARBA00022692"/>
    </source>
</evidence>
<keyword evidence="5" id="KW-1003">Cell membrane</keyword>
<dbReference type="NCBIfam" id="TIGR01007">
    <property type="entry name" value="eps_fam"/>
    <property type="match status" value="1"/>
</dbReference>
<dbReference type="InterPro" id="IPR003856">
    <property type="entry name" value="LPS_length_determ_N"/>
</dbReference>
<keyword evidence="14" id="KW-0829">Tyrosine-protein kinase</keyword>
<evidence type="ECO:0000256" key="6">
    <source>
        <dbReference type="ARBA" id="ARBA00022519"/>
    </source>
</evidence>
<feature type="domain" description="Tyrosine-protein kinase G-rich" evidence="19">
    <location>
        <begin position="455"/>
        <end position="533"/>
    </location>
</feature>
<dbReference type="InterPro" id="IPR050445">
    <property type="entry name" value="Bact_polysacc_biosynth/exp"/>
</dbReference>
<feature type="transmembrane region" description="Helical" evidence="16">
    <location>
        <begin position="27"/>
        <end position="49"/>
    </location>
</feature>
<name>A0ABS5JW33_9BACT</name>
<evidence type="ECO:0000256" key="14">
    <source>
        <dbReference type="ARBA" id="ARBA00023137"/>
    </source>
</evidence>
<dbReference type="EC" id="2.7.10.2" evidence="4"/>
<evidence type="ECO:0000256" key="1">
    <source>
        <dbReference type="ARBA" id="ARBA00004429"/>
    </source>
</evidence>
<evidence type="ECO:0000259" key="18">
    <source>
        <dbReference type="Pfam" id="PF13614"/>
    </source>
</evidence>
<evidence type="ECO:0000256" key="4">
    <source>
        <dbReference type="ARBA" id="ARBA00011903"/>
    </source>
</evidence>
<comment type="subcellular location">
    <subcellularLocation>
        <location evidence="1">Cell inner membrane</location>
        <topology evidence="1">Multi-pass membrane protein</topology>
    </subcellularLocation>
</comment>
<keyword evidence="12 16" id="KW-1133">Transmembrane helix</keyword>
<evidence type="ECO:0000256" key="15">
    <source>
        <dbReference type="ARBA" id="ARBA00051245"/>
    </source>
</evidence>
<gene>
    <name evidence="20" type="ORF">KEM10_12535</name>
</gene>
<dbReference type="PANTHER" id="PTHR32309:SF13">
    <property type="entry name" value="FERRIC ENTEROBACTIN TRANSPORT PROTEIN FEPE"/>
    <property type="match status" value="1"/>
</dbReference>
<comment type="catalytic activity">
    <reaction evidence="15">
        <text>L-tyrosyl-[protein] + ATP = O-phospho-L-tyrosyl-[protein] + ADP + H(+)</text>
        <dbReference type="Rhea" id="RHEA:10596"/>
        <dbReference type="Rhea" id="RHEA-COMP:10136"/>
        <dbReference type="Rhea" id="RHEA-COMP:20101"/>
        <dbReference type="ChEBI" id="CHEBI:15378"/>
        <dbReference type="ChEBI" id="CHEBI:30616"/>
        <dbReference type="ChEBI" id="CHEBI:46858"/>
        <dbReference type="ChEBI" id="CHEBI:61978"/>
        <dbReference type="ChEBI" id="CHEBI:456216"/>
        <dbReference type="EC" id="2.7.10.2"/>
    </reaction>
</comment>
<keyword evidence="21" id="KW-1185">Reference proteome</keyword>
<dbReference type="Gene3D" id="3.40.50.300">
    <property type="entry name" value="P-loop containing nucleotide triphosphate hydrolases"/>
    <property type="match status" value="1"/>
</dbReference>
<evidence type="ECO:0000256" key="7">
    <source>
        <dbReference type="ARBA" id="ARBA00022679"/>
    </source>
</evidence>
<keyword evidence="7 20" id="KW-0808">Transferase</keyword>
<feature type="domain" description="Polysaccharide chain length determinant N-terminal" evidence="17">
    <location>
        <begin position="14"/>
        <end position="107"/>
    </location>
</feature>
<dbReference type="Pfam" id="PF13807">
    <property type="entry name" value="GNVR"/>
    <property type="match status" value="1"/>
</dbReference>
<keyword evidence="8 16" id="KW-0812">Transmembrane</keyword>